<evidence type="ECO:0000259" key="3">
    <source>
        <dbReference type="Pfam" id="PF00583"/>
    </source>
</evidence>
<evidence type="ECO:0000313" key="5">
    <source>
        <dbReference type="Proteomes" id="UP000319257"/>
    </source>
</evidence>
<name>A0A507AQ20_9PEZI</name>
<dbReference type="SUPFAM" id="SSF55729">
    <property type="entry name" value="Acyl-CoA N-acyltransferases (Nat)"/>
    <property type="match status" value="1"/>
</dbReference>
<dbReference type="InParanoid" id="A0A507AQ20"/>
<evidence type="ECO:0000313" key="4">
    <source>
        <dbReference type="EMBL" id="TPX06948.1"/>
    </source>
</evidence>
<keyword evidence="2" id="KW-0812">Transmembrane</keyword>
<evidence type="ECO:0000256" key="2">
    <source>
        <dbReference type="SAM" id="Phobius"/>
    </source>
</evidence>
<feature type="compositionally biased region" description="Polar residues" evidence="1">
    <location>
        <begin position="1"/>
        <end position="19"/>
    </location>
</feature>
<feature type="region of interest" description="Disordered" evidence="1">
    <location>
        <begin position="1"/>
        <end position="47"/>
    </location>
</feature>
<feature type="compositionally biased region" description="Gly residues" evidence="1">
    <location>
        <begin position="200"/>
        <end position="209"/>
    </location>
</feature>
<evidence type="ECO:0000256" key="1">
    <source>
        <dbReference type="SAM" id="MobiDB-lite"/>
    </source>
</evidence>
<comment type="caution">
    <text evidence="4">The sequence shown here is derived from an EMBL/GenBank/DDBJ whole genome shotgun (WGS) entry which is preliminary data.</text>
</comment>
<dbReference type="InterPro" id="IPR000182">
    <property type="entry name" value="GNAT_dom"/>
</dbReference>
<dbReference type="GeneID" id="41978540"/>
<dbReference type="EMBL" id="SKBQ01000098">
    <property type="protein sequence ID" value="TPX06948.1"/>
    <property type="molecule type" value="Genomic_DNA"/>
</dbReference>
<keyword evidence="2" id="KW-0472">Membrane</keyword>
<gene>
    <name evidence="4" type="ORF">E0L32_011093</name>
</gene>
<organism evidence="4 5">
    <name type="scientific">Thyridium curvatum</name>
    <dbReference type="NCBI Taxonomy" id="1093900"/>
    <lineage>
        <taxon>Eukaryota</taxon>
        <taxon>Fungi</taxon>
        <taxon>Dikarya</taxon>
        <taxon>Ascomycota</taxon>
        <taxon>Pezizomycotina</taxon>
        <taxon>Sordariomycetes</taxon>
        <taxon>Sordariomycetidae</taxon>
        <taxon>Thyridiales</taxon>
        <taxon>Thyridiaceae</taxon>
        <taxon>Thyridium</taxon>
    </lineage>
</organism>
<accession>A0A507AQ20</accession>
<feature type="transmembrane region" description="Helical" evidence="2">
    <location>
        <begin position="111"/>
        <end position="133"/>
    </location>
</feature>
<keyword evidence="5" id="KW-1185">Reference proteome</keyword>
<dbReference type="RefSeq" id="XP_030988659.1">
    <property type="nucleotide sequence ID" value="XM_031133785.1"/>
</dbReference>
<dbReference type="Proteomes" id="UP000319257">
    <property type="component" value="Unassembled WGS sequence"/>
</dbReference>
<sequence>MSSNVNTPLLEPTTSQTMEQPAPAALASGSSSDSHPPPLPNMDDIPPLSLEVLTDRNDKVDALRLVADSVAQQRQQASRDLVTHPLCLAALTAVAAAAHQLVWVARAHRDVGVGLALLSGLLMTYLLAIRYVTAPYLKRAEDMKYAWLVSDDAPGAEDVVIGTRYGGEIIGACVLRLEPNLAGLPGSGSGGSGTKRRTRGGGGGGSASLKGGRGVIRAWTTRLRYRGRGVGADMLHEAVRVTRERCGRDAEVGFAREHANSEMVLPEMFNGSFRRRERRAARALENVLAEMEGSKKRK</sequence>
<dbReference type="OrthoDB" id="5343688at2759"/>
<dbReference type="InterPro" id="IPR016181">
    <property type="entry name" value="Acyl_CoA_acyltransferase"/>
</dbReference>
<proteinExistence type="predicted"/>
<feature type="compositionally biased region" description="Low complexity" evidence="1">
    <location>
        <begin position="21"/>
        <end position="34"/>
    </location>
</feature>
<dbReference type="Pfam" id="PF00583">
    <property type="entry name" value="Acetyltransf_1"/>
    <property type="match status" value="1"/>
</dbReference>
<keyword evidence="2" id="KW-1133">Transmembrane helix</keyword>
<reference evidence="4 5" key="1">
    <citation type="submission" date="2019-06" db="EMBL/GenBank/DDBJ databases">
        <title>Draft genome sequence of the filamentous fungus Phialemoniopsis curvata isolated from diesel fuel.</title>
        <authorList>
            <person name="Varaljay V.A."/>
            <person name="Lyon W.J."/>
            <person name="Crouch A.L."/>
            <person name="Drake C.E."/>
            <person name="Hollomon J.M."/>
            <person name="Nadeau L.J."/>
            <person name="Nunn H.S."/>
            <person name="Stevenson B.S."/>
            <person name="Bojanowski C.L."/>
            <person name="Crookes-Goodson W.J."/>
        </authorList>
    </citation>
    <scope>NUCLEOTIDE SEQUENCE [LARGE SCALE GENOMIC DNA]</scope>
    <source>
        <strain evidence="4 5">D216</strain>
    </source>
</reference>
<feature type="region of interest" description="Disordered" evidence="1">
    <location>
        <begin position="185"/>
        <end position="209"/>
    </location>
</feature>
<dbReference type="AlphaFoldDB" id="A0A507AQ20"/>
<feature type="transmembrane region" description="Helical" evidence="2">
    <location>
        <begin position="81"/>
        <end position="105"/>
    </location>
</feature>
<dbReference type="GO" id="GO:0016747">
    <property type="term" value="F:acyltransferase activity, transferring groups other than amino-acyl groups"/>
    <property type="evidence" value="ECO:0007669"/>
    <property type="project" value="InterPro"/>
</dbReference>
<feature type="domain" description="N-acetyltransferase" evidence="3">
    <location>
        <begin position="134"/>
        <end position="250"/>
    </location>
</feature>
<protein>
    <recommendedName>
        <fullName evidence="3">N-acetyltransferase domain-containing protein</fullName>
    </recommendedName>
</protein>